<evidence type="ECO:0000259" key="4">
    <source>
        <dbReference type="SMART" id="SM00986"/>
    </source>
</evidence>
<dbReference type="Gene3D" id="3.40.470.10">
    <property type="entry name" value="Uracil-DNA glycosylase-like domain"/>
    <property type="match status" value="1"/>
</dbReference>
<keyword evidence="3" id="KW-0234">DNA repair</keyword>
<proteinExistence type="predicted"/>
<dbReference type="SUPFAM" id="SSF52141">
    <property type="entry name" value="Uracil-DNA glycosylase-like"/>
    <property type="match status" value="1"/>
</dbReference>
<evidence type="ECO:0000313" key="5">
    <source>
        <dbReference type="EMBL" id="KJV33151.1"/>
    </source>
</evidence>
<dbReference type="InterPro" id="IPR036895">
    <property type="entry name" value="Uracil-DNA_glycosylase-like_sf"/>
</dbReference>
<dbReference type="Proteomes" id="UP000033651">
    <property type="component" value="Unassembled WGS sequence"/>
</dbReference>
<evidence type="ECO:0000313" key="6">
    <source>
        <dbReference type="Proteomes" id="UP000033651"/>
    </source>
</evidence>
<dbReference type="OrthoDB" id="9799921at2"/>
<evidence type="ECO:0000256" key="3">
    <source>
        <dbReference type="ARBA" id="ARBA00023204"/>
    </source>
</evidence>
<dbReference type="CDD" id="cd10028">
    <property type="entry name" value="UDG-F2_TDG_MUG"/>
    <property type="match status" value="1"/>
</dbReference>
<dbReference type="PANTHER" id="PTHR12159">
    <property type="entry name" value="G/T AND G/U MISMATCH-SPECIFIC DNA GLYCOSYLASE"/>
    <property type="match status" value="1"/>
</dbReference>
<dbReference type="PATRIC" id="fig|345309.4.peg.1634"/>
<dbReference type="GO" id="GO:0006285">
    <property type="term" value="P:base-excision repair, AP site formation"/>
    <property type="evidence" value="ECO:0007669"/>
    <property type="project" value="InterPro"/>
</dbReference>
<dbReference type="InterPro" id="IPR005122">
    <property type="entry name" value="Uracil-DNA_glycosylase-like"/>
</dbReference>
<protein>
    <submittedName>
        <fullName evidence="5">Glycosylase</fullName>
    </submittedName>
</protein>
<keyword evidence="6" id="KW-1185">Reference proteome</keyword>
<dbReference type="RefSeq" id="WP_045829725.1">
    <property type="nucleotide sequence ID" value="NZ_JZRB01000023.1"/>
</dbReference>
<evidence type="ECO:0000256" key="2">
    <source>
        <dbReference type="ARBA" id="ARBA00022801"/>
    </source>
</evidence>
<sequence>MSDADSAQHVLPDVLEPGLRLVFCGTAAGARSARDGAYYAHPGNRFWRAVFAVGLTPRLLVPAEFPLMPGFGIGFTDVAKFHHGNDNQLPRGAYDAIALHAKIERAAPRVVAFTSKQAGMAALGRRTVATGRQAEPFAGAIAWVLPSPSGQARGSWNLATWQAMADEVRQLAPGIDR</sequence>
<dbReference type="GO" id="GO:0004844">
    <property type="term" value="F:uracil DNA N-glycosylase activity"/>
    <property type="evidence" value="ECO:0007669"/>
    <property type="project" value="TreeGrafter"/>
</dbReference>
<dbReference type="AlphaFoldDB" id="A0A0F3KPR3"/>
<dbReference type="PANTHER" id="PTHR12159:SF9">
    <property type="entry name" value="G_T MISMATCH-SPECIFIC THYMINE DNA GLYCOSYLASE"/>
    <property type="match status" value="1"/>
</dbReference>
<dbReference type="SMART" id="SM00987">
    <property type="entry name" value="UreE_C"/>
    <property type="match status" value="1"/>
</dbReference>
<accession>A0A0F3KPR3</accession>
<dbReference type="SMART" id="SM00986">
    <property type="entry name" value="UDG"/>
    <property type="match status" value="1"/>
</dbReference>
<dbReference type="InterPro" id="IPR015637">
    <property type="entry name" value="MUG/TDG"/>
</dbReference>
<dbReference type="GO" id="GO:0008263">
    <property type="term" value="F:pyrimidine-specific mismatch base pair DNA N-glycosylase activity"/>
    <property type="evidence" value="ECO:0007669"/>
    <property type="project" value="TreeGrafter"/>
</dbReference>
<keyword evidence="1" id="KW-0227">DNA damage</keyword>
<comment type="caution">
    <text evidence="5">The sequence shown here is derived from an EMBL/GenBank/DDBJ whole genome shotgun (WGS) entry which is preliminary data.</text>
</comment>
<name>A0A0F3KPR3_9GAMM</name>
<evidence type="ECO:0000256" key="1">
    <source>
        <dbReference type="ARBA" id="ARBA00022763"/>
    </source>
</evidence>
<feature type="domain" description="Uracil-DNA glycosylase-like" evidence="4">
    <location>
        <begin position="12"/>
        <end position="169"/>
    </location>
</feature>
<dbReference type="Pfam" id="PF03167">
    <property type="entry name" value="UDG"/>
    <property type="match status" value="1"/>
</dbReference>
<gene>
    <name evidence="5" type="ORF">VI08_11435</name>
</gene>
<dbReference type="EMBL" id="JZRB01000023">
    <property type="protein sequence ID" value="KJV33151.1"/>
    <property type="molecule type" value="Genomic_DNA"/>
</dbReference>
<organism evidence="5 6">
    <name type="scientific">Luteibacter yeojuensis</name>
    <dbReference type="NCBI Taxonomy" id="345309"/>
    <lineage>
        <taxon>Bacteria</taxon>
        <taxon>Pseudomonadati</taxon>
        <taxon>Pseudomonadota</taxon>
        <taxon>Gammaproteobacteria</taxon>
        <taxon>Lysobacterales</taxon>
        <taxon>Rhodanobacteraceae</taxon>
        <taxon>Luteibacter</taxon>
    </lineage>
</organism>
<keyword evidence="2" id="KW-0378">Hydrolase</keyword>
<reference evidence="5 6" key="1">
    <citation type="submission" date="2015-03" db="EMBL/GenBank/DDBJ databases">
        <title>Draft genome sequence of Luteibacter yeojuensis strain SU11.</title>
        <authorList>
            <person name="Sulaiman J."/>
            <person name="Priya K."/>
            <person name="Chan K.-G."/>
        </authorList>
    </citation>
    <scope>NUCLEOTIDE SEQUENCE [LARGE SCALE GENOMIC DNA]</scope>
    <source>
        <strain evidence="5 6">SU11</strain>
    </source>
</reference>